<name>A0A3R8C6H7_9EURY</name>
<dbReference type="AlphaFoldDB" id="A0A3R8C6H7"/>
<evidence type="ECO:0000313" key="2">
    <source>
        <dbReference type="Proteomes" id="UP000284763"/>
    </source>
</evidence>
<protein>
    <submittedName>
        <fullName evidence="1">NAD(P)/FAD-dependent oxidoreductase</fullName>
    </submittedName>
</protein>
<dbReference type="Gene3D" id="3.50.50.60">
    <property type="entry name" value="FAD/NAD(P)-binding domain"/>
    <property type="match status" value="1"/>
</dbReference>
<comment type="caution">
    <text evidence="1">The sequence shown here is derived from an EMBL/GenBank/DDBJ whole genome shotgun (WGS) entry which is preliminary data.</text>
</comment>
<proteinExistence type="predicted"/>
<dbReference type="SUPFAM" id="SSF51905">
    <property type="entry name" value="FAD/NAD(P)-binding domain"/>
    <property type="match status" value="1"/>
</dbReference>
<dbReference type="PANTHER" id="PTHR43734">
    <property type="entry name" value="PHYTOENE DESATURASE"/>
    <property type="match status" value="1"/>
</dbReference>
<sequence>MYTLLSPKINRGNILKAIVIGAGLGGLLSASKLARNGFDVEVFEQLPMIGGRFTNIEYKGYKLSTGALHMVPHGPSGPLAQLLDDVGAEVEIIRSNPMSSIRIPINNDLTDYSQGYRDIPFNHFTKPFSLINRFKIAFYTSYTKLFPPNNGSFKDWYTKHLDEDWTHRIAESFCGWSLSLRSEELPVQEAFDIFSKL</sequence>
<organism evidence="1 2">
    <name type="scientific">Methanosalsum natronophilum</name>
    <dbReference type="NCBI Taxonomy" id="768733"/>
    <lineage>
        <taxon>Archaea</taxon>
        <taxon>Methanobacteriati</taxon>
        <taxon>Methanobacteriota</taxon>
        <taxon>Stenosarchaea group</taxon>
        <taxon>Methanomicrobia</taxon>
        <taxon>Methanosarcinales</taxon>
        <taxon>Methanosarcinaceae</taxon>
        <taxon>Methanosalsum</taxon>
    </lineage>
</organism>
<dbReference type="Pfam" id="PF13450">
    <property type="entry name" value="NAD_binding_8"/>
    <property type="match status" value="1"/>
</dbReference>
<dbReference type="PRINTS" id="PR00419">
    <property type="entry name" value="ADXRDTASE"/>
</dbReference>
<evidence type="ECO:0000313" key="1">
    <source>
        <dbReference type="EMBL" id="RQD80638.1"/>
    </source>
</evidence>
<feature type="non-terminal residue" evidence="1">
    <location>
        <position position="197"/>
    </location>
</feature>
<gene>
    <name evidence="1" type="ORF">D5R95_08595</name>
</gene>
<dbReference type="Gene3D" id="3.90.660.50">
    <property type="match status" value="1"/>
</dbReference>
<dbReference type="EMBL" id="QZAB01000547">
    <property type="protein sequence ID" value="RQD80638.1"/>
    <property type="molecule type" value="Genomic_DNA"/>
</dbReference>
<dbReference type="InterPro" id="IPR036188">
    <property type="entry name" value="FAD/NAD-bd_sf"/>
</dbReference>
<accession>A0A3R8C6H7</accession>
<dbReference type="Proteomes" id="UP000284763">
    <property type="component" value="Unassembled WGS sequence"/>
</dbReference>
<dbReference type="PANTHER" id="PTHR43734:SF1">
    <property type="entry name" value="PHYTOENE DESATURASE"/>
    <property type="match status" value="1"/>
</dbReference>
<reference evidence="1 2" key="1">
    <citation type="submission" date="2018-08" db="EMBL/GenBank/DDBJ databases">
        <title>The metabolism and importance of syntrophic acetate oxidation coupled to methane or sulfide production in haloalkaline environments.</title>
        <authorList>
            <person name="Timmers P.H.A."/>
            <person name="Vavourakis C.D."/>
            <person name="Sorokin D.Y."/>
            <person name="Sinninghe Damste J.S."/>
            <person name="Muyzer G."/>
            <person name="Stams A.J.M."/>
            <person name="Plugge C.M."/>
        </authorList>
    </citation>
    <scope>NUCLEOTIDE SEQUENCE [LARGE SCALE GENOMIC DNA]</scope>
    <source>
        <strain evidence="1">MSAO_Arc3</strain>
    </source>
</reference>